<feature type="domain" description="GAF" evidence="4">
    <location>
        <begin position="192"/>
        <end position="329"/>
    </location>
</feature>
<evidence type="ECO:0000256" key="2">
    <source>
        <dbReference type="ARBA" id="ARBA00022777"/>
    </source>
</evidence>
<dbReference type="Gene3D" id="3.30.450.40">
    <property type="match status" value="2"/>
</dbReference>
<dbReference type="GO" id="GO:0016020">
    <property type="term" value="C:membrane"/>
    <property type="evidence" value="ECO:0007669"/>
    <property type="project" value="InterPro"/>
</dbReference>
<proteinExistence type="predicted"/>
<accession>A0A0S7BKU9</accession>
<dbReference type="Pfam" id="PF02518">
    <property type="entry name" value="HATPase_c"/>
    <property type="match status" value="1"/>
</dbReference>
<dbReference type="SUPFAM" id="SSF55781">
    <property type="entry name" value="GAF domain-like"/>
    <property type="match status" value="2"/>
</dbReference>
<dbReference type="Gene3D" id="3.30.565.10">
    <property type="entry name" value="Histidine kinase-like ATPase, C-terminal domain"/>
    <property type="match status" value="1"/>
</dbReference>
<dbReference type="Pfam" id="PF13185">
    <property type="entry name" value="GAF_2"/>
    <property type="match status" value="1"/>
</dbReference>
<keyword evidence="1" id="KW-0808">Transferase</keyword>
<keyword evidence="2 5" id="KW-0418">Kinase</keyword>
<dbReference type="GO" id="GO:0000155">
    <property type="term" value="F:phosphorelay sensor kinase activity"/>
    <property type="evidence" value="ECO:0007669"/>
    <property type="project" value="InterPro"/>
</dbReference>
<keyword evidence="6" id="KW-1185">Reference proteome</keyword>
<dbReference type="OrthoDB" id="144293at2"/>
<dbReference type="SMART" id="SM00065">
    <property type="entry name" value="GAF"/>
    <property type="match status" value="2"/>
</dbReference>
<dbReference type="InterPro" id="IPR029016">
    <property type="entry name" value="GAF-like_dom_sf"/>
</dbReference>
<evidence type="ECO:0000259" key="4">
    <source>
        <dbReference type="SMART" id="SM00065"/>
    </source>
</evidence>
<keyword evidence="3" id="KW-0902">Two-component regulatory system</keyword>
<evidence type="ECO:0000256" key="3">
    <source>
        <dbReference type="ARBA" id="ARBA00023012"/>
    </source>
</evidence>
<feature type="domain" description="GAF" evidence="4">
    <location>
        <begin position="20"/>
        <end position="171"/>
    </location>
</feature>
<sequence length="532" mass="58574">MGNQTVVDKESNVEHIFPLDLHQVISRAAGDLMRTIDADNCLIYLVSLDQVMLPFLVTGLVSDEKRRLFLENKLDESNDLLAAILLNNPRTFLSNQVQEDKRILPSIATFLGAEALIATTVVNHNEVIAVVISIRYQRGKPFTRQQVTLAETVGSIIALALENAQMSEDMSMRLQESQSMHQITLALLQRLDLDEVIDIICKEALRMSRASGSLIGLLEGAEWIRVEQAAGEVIENVGRHPLQDSLLGAAISRGEPILLNRISLPDQPGTEKNCSVLAIPLKVEGIVIGALGVIHQQHGFESSDVHRLQLLADQSAVAVEHARMARQVQEMAVIQERQRLSRELHDSVNQLLYAMAMYSEAALRKLKTNDLAAVERHLQNLSQSAKDALNEMRLMIYELRPPVLEEKGLQEALEQRLLSVEEKLGFRPAFKWRVSAPLPADLEEGLYGIAQEALNNVVKHSCAKNISVHLIQSGQTLLMKIEDDGNGFDMAAVGGGGMGLKTMTERANALNAHLQVQSAPGAGTSITVEVHL</sequence>
<dbReference type="SUPFAM" id="SSF55874">
    <property type="entry name" value="ATPase domain of HSP90 chaperone/DNA topoisomerase II/histidine kinase"/>
    <property type="match status" value="1"/>
</dbReference>
<reference evidence="5" key="1">
    <citation type="submission" date="2015-07" db="EMBL/GenBank/DDBJ databases">
        <title>Draft Genome Sequences of Anaerolinea thermolimosa IMO-1, Bellilinea caldifistulae GOMI-1, Leptolinea tardivitalis YMTK-2, Levilinea saccharolytica KIBI-1,Longilinea arvoryzae KOME-1, Previously Described as Members of the Anaerolineaceae (Chloroflexi).</title>
        <authorList>
            <person name="Sekiguchi Y."/>
            <person name="Ohashi A."/>
            <person name="Matsuura N."/>
            <person name="Tourlousse M.D."/>
        </authorList>
    </citation>
    <scope>NUCLEOTIDE SEQUENCE [LARGE SCALE GENOMIC DNA]</scope>
    <source>
        <strain evidence="5">KOME-1</strain>
    </source>
</reference>
<dbReference type="RefSeq" id="WP_075073582.1">
    <property type="nucleotide sequence ID" value="NZ_DF967972.1"/>
</dbReference>
<name>A0A0S7BKU9_9CHLR</name>
<dbReference type="InterPro" id="IPR011712">
    <property type="entry name" value="Sig_transdc_His_kin_sub3_dim/P"/>
</dbReference>
<protein>
    <submittedName>
        <fullName evidence="5">Histidine kinase</fullName>
    </submittedName>
</protein>
<dbReference type="Pfam" id="PF07730">
    <property type="entry name" value="HisKA_3"/>
    <property type="match status" value="1"/>
</dbReference>
<dbReference type="Proteomes" id="UP000055060">
    <property type="component" value="Unassembled WGS sequence"/>
</dbReference>
<gene>
    <name evidence="5" type="ORF">LARV_02081</name>
</gene>
<dbReference type="AlphaFoldDB" id="A0A0S7BKU9"/>
<dbReference type="EMBL" id="DF967972">
    <property type="protein sequence ID" value="GAP14314.1"/>
    <property type="molecule type" value="Genomic_DNA"/>
</dbReference>
<dbReference type="PANTHER" id="PTHR24421">
    <property type="entry name" value="NITRATE/NITRITE SENSOR PROTEIN NARX-RELATED"/>
    <property type="match status" value="1"/>
</dbReference>
<dbReference type="InterPro" id="IPR050482">
    <property type="entry name" value="Sensor_HK_TwoCompSys"/>
</dbReference>
<evidence type="ECO:0000313" key="6">
    <source>
        <dbReference type="Proteomes" id="UP000055060"/>
    </source>
</evidence>
<dbReference type="CDD" id="cd16917">
    <property type="entry name" value="HATPase_UhpB-NarQ-NarX-like"/>
    <property type="match status" value="1"/>
</dbReference>
<dbReference type="GO" id="GO:0046983">
    <property type="term" value="F:protein dimerization activity"/>
    <property type="evidence" value="ECO:0007669"/>
    <property type="project" value="InterPro"/>
</dbReference>
<dbReference type="STRING" id="360412.LARV_02081"/>
<evidence type="ECO:0000256" key="1">
    <source>
        <dbReference type="ARBA" id="ARBA00022679"/>
    </source>
</evidence>
<dbReference type="Gene3D" id="1.20.5.1930">
    <property type="match status" value="1"/>
</dbReference>
<organism evidence="5">
    <name type="scientific">Longilinea arvoryzae</name>
    <dbReference type="NCBI Taxonomy" id="360412"/>
    <lineage>
        <taxon>Bacteria</taxon>
        <taxon>Bacillati</taxon>
        <taxon>Chloroflexota</taxon>
        <taxon>Anaerolineae</taxon>
        <taxon>Anaerolineales</taxon>
        <taxon>Anaerolineaceae</taxon>
        <taxon>Longilinea</taxon>
    </lineage>
</organism>
<dbReference type="InterPro" id="IPR003018">
    <property type="entry name" value="GAF"/>
</dbReference>
<dbReference type="Pfam" id="PF01590">
    <property type="entry name" value="GAF"/>
    <property type="match status" value="1"/>
</dbReference>
<dbReference type="InterPro" id="IPR003594">
    <property type="entry name" value="HATPase_dom"/>
</dbReference>
<dbReference type="InterPro" id="IPR036890">
    <property type="entry name" value="HATPase_C_sf"/>
</dbReference>
<evidence type="ECO:0000313" key="5">
    <source>
        <dbReference type="EMBL" id="GAP14314.1"/>
    </source>
</evidence>